<protein>
    <submittedName>
        <fullName evidence="2">Uncharacterized protein</fullName>
    </submittedName>
</protein>
<comment type="caution">
    <text evidence="2">The sequence shown here is derived from an EMBL/GenBank/DDBJ whole genome shotgun (WGS) entry which is preliminary data.</text>
</comment>
<proteinExistence type="predicted"/>
<gene>
    <name evidence="2" type="ORF">GH754_12100</name>
</gene>
<organism evidence="2 3">
    <name type="scientific">Salinibacillus xinjiangensis</name>
    <dbReference type="NCBI Taxonomy" id="1229268"/>
    <lineage>
        <taxon>Bacteria</taxon>
        <taxon>Bacillati</taxon>
        <taxon>Bacillota</taxon>
        <taxon>Bacilli</taxon>
        <taxon>Bacillales</taxon>
        <taxon>Bacillaceae</taxon>
        <taxon>Salinibacillus</taxon>
    </lineage>
</organism>
<evidence type="ECO:0000313" key="3">
    <source>
        <dbReference type="Proteomes" id="UP000480185"/>
    </source>
</evidence>
<keyword evidence="3" id="KW-1185">Reference proteome</keyword>
<dbReference type="Proteomes" id="UP000480185">
    <property type="component" value="Unassembled WGS sequence"/>
</dbReference>
<keyword evidence="1" id="KW-0472">Membrane</keyword>
<keyword evidence="1" id="KW-0812">Transmembrane</keyword>
<feature type="transmembrane region" description="Helical" evidence="1">
    <location>
        <begin position="49"/>
        <end position="71"/>
    </location>
</feature>
<sequence>METFQTNVKRVGETLGEWVKRQWHAFYLWMSSNTVADFIIFYRIRAYFFLVLTPIFMAIPIFTFLGAFSMVSVSGLAAIFLLLFSISLALIFILFPFLIVYVKFREHSKWQIIWISTTAALTLIAIYWAVQYYEWLLPAMSGS</sequence>
<dbReference type="OrthoDB" id="9916031at2"/>
<dbReference type="EMBL" id="WJNH01000007">
    <property type="protein sequence ID" value="MRG87051.1"/>
    <property type="molecule type" value="Genomic_DNA"/>
</dbReference>
<accession>A0A6G1X7S0</accession>
<evidence type="ECO:0000313" key="2">
    <source>
        <dbReference type="EMBL" id="MRG87051.1"/>
    </source>
</evidence>
<dbReference type="AlphaFoldDB" id="A0A6G1X7S0"/>
<keyword evidence="1" id="KW-1133">Transmembrane helix</keyword>
<name>A0A6G1X7S0_9BACI</name>
<feature type="transmembrane region" description="Helical" evidence="1">
    <location>
        <begin position="77"/>
        <end position="100"/>
    </location>
</feature>
<feature type="transmembrane region" description="Helical" evidence="1">
    <location>
        <begin position="112"/>
        <end position="130"/>
    </location>
</feature>
<dbReference type="RefSeq" id="WP_153728942.1">
    <property type="nucleotide sequence ID" value="NZ_WJNH01000007.1"/>
</dbReference>
<reference evidence="2 3" key="1">
    <citation type="submission" date="2019-11" db="EMBL/GenBank/DDBJ databases">
        <authorList>
            <person name="Li J."/>
        </authorList>
    </citation>
    <scope>NUCLEOTIDE SEQUENCE [LARGE SCALE GENOMIC DNA]</scope>
    <source>
        <strain evidence="2 3">J4</strain>
    </source>
</reference>
<evidence type="ECO:0000256" key="1">
    <source>
        <dbReference type="SAM" id="Phobius"/>
    </source>
</evidence>